<comment type="subunit">
    <text evidence="4 15 17">Homodimer.</text>
</comment>
<evidence type="ECO:0000256" key="6">
    <source>
        <dbReference type="ARBA" id="ARBA00014679"/>
    </source>
</evidence>
<organism evidence="19 20">
    <name type="scientific">candidate division WWE3 bacterium GW2011_GWC2_41_23</name>
    <dbReference type="NCBI Taxonomy" id="1619123"/>
    <lineage>
        <taxon>Bacteria</taxon>
        <taxon>Katanobacteria</taxon>
    </lineage>
</organism>
<dbReference type="Proteomes" id="UP000033947">
    <property type="component" value="Unassembled WGS sequence"/>
</dbReference>
<keyword evidence="8 15" id="KW-0489">Methyltransferase</keyword>
<sequence>MIRFNVLTLFPELIQPHLEFLPFKRAVEKNAAGYKLWNLRSYARDKRGTIDDKPYGGGTGMLLMPEPIYDALSDIHGEPPENVIKRDGVRVVLLSPRGKRYDQKYAEELSKASEITLICGRYEGVDARIEENYVTDVISIGDYVISGGEVPALIILESITRLLPQVIEKEDAITKESFSEGNIEHPQYTRPETFKGKKVPDVLLSGNHKEIEKWKKENSPLA</sequence>
<dbReference type="NCBIfam" id="NF000648">
    <property type="entry name" value="PRK00026.1"/>
    <property type="match status" value="1"/>
</dbReference>
<dbReference type="InterPro" id="IPR029028">
    <property type="entry name" value="Alpha/beta_knot_MTases"/>
</dbReference>
<evidence type="ECO:0000313" key="20">
    <source>
        <dbReference type="Proteomes" id="UP000033947"/>
    </source>
</evidence>
<protein>
    <recommendedName>
        <fullName evidence="6 15">tRNA (guanine-N(1)-)-methyltransferase</fullName>
        <ecNumber evidence="5 15">2.1.1.228</ecNumber>
    </recommendedName>
    <alternativeName>
        <fullName evidence="12 15">M1G-methyltransferase</fullName>
    </alternativeName>
    <alternativeName>
        <fullName evidence="13 15">tRNA [GM37] methyltransferase</fullName>
    </alternativeName>
</protein>
<comment type="caution">
    <text evidence="19">The sequence shown here is derived from an EMBL/GenBank/DDBJ whole genome shotgun (WGS) entry which is preliminary data.</text>
</comment>
<feature type="domain" description="tRNA methyltransferase TRMD/TRM10-type" evidence="18">
    <location>
        <begin position="2"/>
        <end position="219"/>
    </location>
</feature>
<dbReference type="PATRIC" id="fig|1619123.3.peg.328"/>
<comment type="subcellular location">
    <subcellularLocation>
        <location evidence="2 15 17">Cytoplasm</location>
    </subcellularLocation>
</comment>
<evidence type="ECO:0000256" key="2">
    <source>
        <dbReference type="ARBA" id="ARBA00004496"/>
    </source>
</evidence>
<dbReference type="NCBIfam" id="TIGR00088">
    <property type="entry name" value="trmD"/>
    <property type="match status" value="1"/>
</dbReference>
<dbReference type="GO" id="GO:0002939">
    <property type="term" value="P:tRNA N1-guanine methylation"/>
    <property type="evidence" value="ECO:0007669"/>
    <property type="project" value="TreeGrafter"/>
</dbReference>
<evidence type="ECO:0000259" key="18">
    <source>
        <dbReference type="Pfam" id="PF01746"/>
    </source>
</evidence>
<keyword evidence="11 15" id="KW-0819">tRNA processing</keyword>
<evidence type="ECO:0000256" key="5">
    <source>
        <dbReference type="ARBA" id="ARBA00012807"/>
    </source>
</evidence>
<evidence type="ECO:0000256" key="7">
    <source>
        <dbReference type="ARBA" id="ARBA00022490"/>
    </source>
</evidence>
<dbReference type="Pfam" id="PF01746">
    <property type="entry name" value="tRNA_m1G_MT"/>
    <property type="match status" value="1"/>
</dbReference>
<evidence type="ECO:0000256" key="17">
    <source>
        <dbReference type="RuleBase" id="RU003464"/>
    </source>
</evidence>
<dbReference type="AlphaFoldDB" id="A0A0G0VR37"/>
<keyword evidence="7 15" id="KW-0963">Cytoplasm</keyword>
<evidence type="ECO:0000256" key="8">
    <source>
        <dbReference type="ARBA" id="ARBA00022603"/>
    </source>
</evidence>
<dbReference type="PIRSF" id="PIRSF000386">
    <property type="entry name" value="tRNA_mtase"/>
    <property type="match status" value="1"/>
</dbReference>
<reference evidence="19 20" key="1">
    <citation type="journal article" date="2015" name="Nature">
        <title>rRNA introns, odd ribosomes, and small enigmatic genomes across a large radiation of phyla.</title>
        <authorList>
            <person name="Brown C.T."/>
            <person name="Hug L.A."/>
            <person name="Thomas B.C."/>
            <person name="Sharon I."/>
            <person name="Castelle C.J."/>
            <person name="Singh A."/>
            <person name="Wilkins M.J."/>
            <person name="Williams K.H."/>
            <person name="Banfield J.F."/>
        </authorList>
    </citation>
    <scope>NUCLEOTIDE SEQUENCE [LARGE SCALE GENOMIC DNA]</scope>
</reference>
<dbReference type="InterPro" id="IPR016009">
    <property type="entry name" value="tRNA_MeTrfase_TRMD/TRM10"/>
</dbReference>
<feature type="binding site" evidence="15 16">
    <location>
        <begin position="140"/>
        <end position="145"/>
    </location>
    <ligand>
        <name>S-adenosyl-L-methionine</name>
        <dbReference type="ChEBI" id="CHEBI:59789"/>
    </ligand>
</feature>
<comment type="function">
    <text evidence="1 15 17">Specifically methylates guanosine-37 in various tRNAs.</text>
</comment>
<dbReference type="GO" id="GO:0052906">
    <property type="term" value="F:tRNA (guanine(37)-N1)-methyltransferase activity"/>
    <property type="evidence" value="ECO:0007669"/>
    <property type="project" value="UniProtKB-UniRule"/>
</dbReference>
<accession>A0A0G0VR37</accession>
<evidence type="ECO:0000256" key="13">
    <source>
        <dbReference type="ARBA" id="ARBA00033392"/>
    </source>
</evidence>
<name>A0A0G0VR37_UNCKA</name>
<gene>
    <name evidence="15" type="primary">trmD</name>
    <name evidence="19" type="ORF">UU55_C0003G0078</name>
</gene>
<evidence type="ECO:0000256" key="11">
    <source>
        <dbReference type="ARBA" id="ARBA00022694"/>
    </source>
</evidence>
<evidence type="ECO:0000256" key="12">
    <source>
        <dbReference type="ARBA" id="ARBA00029736"/>
    </source>
</evidence>
<evidence type="ECO:0000256" key="9">
    <source>
        <dbReference type="ARBA" id="ARBA00022679"/>
    </source>
</evidence>
<evidence type="ECO:0000256" key="15">
    <source>
        <dbReference type="HAMAP-Rule" id="MF_00605"/>
    </source>
</evidence>
<keyword evidence="9 15" id="KW-0808">Transferase</keyword>
<comment type="similarity">
    <text evidence="3 15 17">Belongs to the RNA methyltransferase TrmD family.</text>
</comment>
<evidence type="ECO:0000256" key="10">
    <source>
        <dbReference type="ARBA" id="ARBA00022691"/>
    </source>
</evidence>
<dbReference type="Gene3D" id="1.10.1270.20">
    <property type="entry name" value="tRNA(m1g37)methyltransferase, domain 2"/>
    <property type="match status" value="1"/>
</dbReference>
<feature type="binding site" evidence="15 16">
    <location>
        <position position="120"/>
    </location>
    <ligand>
        <name>S-adenosyl-L-methionine</name>
        <dbReference type="ChEBI" id="CHEBI:59789"/>
    </ligand>
</feature>
<dbReference type="InterPro" id="IPR002649">
    <property type="entry name" value="tRNA_m1G_MeTrfase_TrmD"/>
</dbReference>
<dbReference type="InterPro" id="IPR023148">
    <property type="entry name" value="tRNA_m1G_MeTrfase_C_sf"/>
</dbReference>
<dbReference type="HAMAP" id="MF_00605">
    <property type="entry name" value="TrmD"/>
    <property type="match status" value="1"/>
</dbReference>
<evidence type="ECO:0000256" key="4">
    <source>
        <dbReference type="ARBA" id="ARBA00011738"/>
    </source>
</evidence>
<evidence type="ECO:0000256" key="3">
    <source>
        <dbReference type="ARBA" id="ARBA00007630"/>
    </source>
</evidence>
<evidence type="ECO:0000313" key="19">
    <source>
        <dbReference type="EMBL" id="KKS03364.1"/>
    </source>
</evidence>
<evidence type="ECO:0000256" key="16">
    <source>
        <dbReference type="PIRSR" id="PIRSR000386-1"/>
    </source>
</evidence>
<dbReference type="GO" id="GO:0005829">
    <property type="term" value="C:cytosol"/>
    <property type="evidence" value="ECO:0007669"/>
    <property type="project" value="TreeGrafter"/>
</dbReference>
<dbReference type="PANTHER" id="PTHR46417">
    <property type="entry name" value="TRNA (GUANINE-N(1)-)-METHYLTRANSFERASE"/>
    <property type="match status" value="1"/>
</dbReference>
<keyword evidence="10 15" id="KW-0949">S-adenosyl-L-methionine</keyword>
<dbReference type="InterPro" id="IPR029026">
    <property type="entry name" value="tRNA_m1G_MTases_N"/>
</dbReference>
<dbReference type="EC" id="2.1.1.228" evidence="5 15"/>
<comment type="catalytic activity">
    <reaction evidence="14 15 17">
        <text>guanosine(37) in tRNA + S-adenosyl-L-methionine = N(1)-methylguanosine(37) in tRNA + S-adenosyl-L-homocysteine + H(+)</text>
        <dbReference type="Rhea" id="RHEA:36899"/>
        <dbReference type="Rhea" id="RHEA-COMP:10145"/>
        <dbReference type="Rhea" id="RHEA-COMP:10147"/>
        <dbReference type="ChEBI" id="CHEBI:15378"/>
        <dbReference type="ChEBI" id="CHEBI:57856"/>
        <dbReference type="ChEBI" id="CHEBI:59789"/>
        <dbReference type="ChEBI" id="CHEBI:73542"/>
        <dbReference type="ChEBI" id="CHEBI:74269"/>
        <dbReference type="EC" id="2.1.1.228"/>
    </reaction>
</comment>
<dbReference type="Gene3D" id="3.40.1280.10">
    <property type="match status" value="1"/>
</dbReference>
<proteinExistence type="inferred from homology"/>
<dbReference type="CDD" id="cd18080">
    <property type="entry name" value="TrmD-like"/>
    <property type="match status" value="1"/>
</dbReference>
<dbReference type="PANTHER" id="PTHR46417:SF1">
    <property type="entry name" value="TRNA (GUANINE-N(1)-)-METHYLTRANSFERASE"/>
    <property type="match status" value="1"/>
</dbReference>
<dbReference type="SUPFAM" id="SSF75217">
    <property type="entry name" value="alpha/beta knot"/>
    <property type="match status" value="1"/>
</dbReference>
<dbReference type="EMBL" id="LCBB01000003">
    <property type="protein sequence ID" value="KKS03364.1"/>
    <property type="molecule type" value="Genomic_DNA"/>
</dbReference>
<evidence type="ECO:0000256" key="14">
    <source>
        <dbReference type="ARBA" id="ARBA00047783"/>
    </source>
</evidence>
<evidence type="ECO:0000256" key="1">
    <source>
        <dbReference type="ARBA" id="ARBA00002634"/>
    </source>
</evidence>